<organism evidence="2 3">
    <name type="scientific">Actinocrinis puniceicyclus</name>
    <dbReference type="NCBI Taxonomy" id="977794"/>
    <lineage>
        <taxon>Bacteria</taxon>
        <taxon>Bacillati</taxon>
        <taxon>Actinomycetota</taxon>
        <taxon>Actinomycetes</taxon>
        <taxon>Catenulisporales</taxon>
        <taxon>Actinospicaceae</taxon>
        <taxon>Actinocrinis</taxon>
    </lineage>
</organism>
<dbReference type="Pfam" id="PF00702">
    <property type="entry name" value="Hydrolase"/>
    <property type="match status" value="1"/>
</dbReference>
<accession>A0A8J7WLP8</accession>
<dbReference type="EMBL" id="JAGSXH010000056">
    <property type="protein sequence ID" value="MBS2964666.1"/>
    <property type="molecule type" value="Genomic_DNA"/>
</dbReference>
<evidence type="ECO:0000313" key="3">
    <source>
        <dbReference type="Proteomes" id="UP000677913"/>
    </source>
</evidence>
<dbReference type="AlphaFoldDB" id="A0A8J7WLP8"/>
<protein>
    <submittedName>
        <fullName evidence="2">HAD family hydrolase</fullName>
    </submittedName>
</protein>
<sequence length="225" mass="25301">MRHIEAVVFDVGETLVDETVEYHSWADWLGVPRHTFSAVFGAVIGAGRDHRDVFEYFRPGFDLEAERERRAAAGRPENYGEPDLYPDARPTMAALRAAGYLVVIAANQTRRSHRILDSLRLPVDLVTTSDTWGVSKPDPRFFTKVVEVCRSLRPGATPERICYVGDRLDNDLRPAWEAGLRTAHIRRGPWGHLVAEHSDLIAKADFRLTSLAELPELLAEESEAL</sequence>
<dbReference type="Proteomes" id="UP000677913">
    <property type="component" value="Unassembled WGS sequence"/>
</dbReference>
<dbReference type="SFLD" id="SFLDG01129">
    <property type="entry name" value="C1.5:_HAD__Beta-PGM__Phosphata"/>
    <property type="match status" value="1"/>
</dbReference>
<evidence type="ECO:0000256" key="1">
    <source>
        <dbReference type="ARBA" id="ARBA00022801"/>
    </source>
</evidence>
<dbReference type="SFLD" id="SFLDS00003">
    <property type="entry name" value="Haloacid_Dehalogenase"/>
    <property type="match status" value="1"/>
</dbReference>
<dbReference type="RefSeq" id="WP_211469034.1">
    <property type="nucleotide sequence ID" value="NZ_JAGSXH010000056.1"/>
</dbReference>
<dbReference type="InterPro" id="IPR051540">
    <property type="entry name" value="S-2-haloacid_dehalogenase"/>
</dbReference>
<comment type="caution">
    <text evidence="2">The sequence shown here is derived from an EMBL/GenBank/DDBJ whole genome shotgun (WGS) entry which is preliminary data.</text>
</comment>
<evidence type="ECO:0000313" key="2">
    <source>
        <dbReference type="EMBL" id="MBS2964666.1"/>
    </source>
</evidence>
<dbReference type="PANTHER" id="PTHR43316">
    <property type="entry name" value="HYDROLASE, HALOACID DELAHOGENASE-RELATED"/>
    <property type="match status" value="1"/>
</dbReference>
<dbReference type="GO" id="GO:0016787">
    <property type="term" value="F:hydrolase activity"/>
    <property type="evidence" value="ECO:0007669"/>
    <property type="project" value="UniProtKB-KW"/>
</dbReference>
<dbReference type="InterPro" id="IPR036412">
    <property type="entry name" value="HAD-like_sf"/>
</dbReference>
<keyword evidence="1 2" id="KW-0378">Hydrolase</keyword>
<gene>
    <name evidence="2" type="ORF">KGA66_16535</name>
</gene>
<name>A0A8J7WLP8_9ACTN</name>
<dbReference type="InterPro" id="IPR023214">
    <property type="entry name" value="HAD_sf"/>
</dbReference>
<keyword evidence="3" id="KW-1185">Reference proteome</keyword>
<proteinExistence type="predicted"/>
<dbReference type="SUPFAM" id="SSF56784">
    <property type="entry name" value="HAD-like"/>
    <property type="match status" value="1"/>
</dbReference>
<reference evidence="2" key="1">
    <citation type="submission" date="2021-04" db="EMBL/GenBank/DDBJ databases">
        <title>Genome based classification of Actinospica acidithermotolerans sp. nov., an actinobacterium isolated from an Indonesian hot spring.</title>
        <authorList>
            <person name="Kusuma A.B."/>
            <person name="Putra K.E."/>
            <person name="Nafisah S."/>
            <person name="Loh J."/>
            <person name="Nouioui I."/>
            <person name="Goodfellow M."/>
        </authorList>
    </citation>
    <scope>NUCLEOTIDE SEQUENCE</scope>
    <source>
        <strain evidence="2">DSM 45618</strain>
    </source>
</reference>
<dbReference type="Gene3D" id="3.40.50.1000">
    <property type="entry name" value="HAD superfamily/HAD-like"/>
    <property type="match status" value="1"/>
</dbReference>